<gene>
    <name evidence="1" type="ORF">GCM10025781_19750</name>
</gene>
<organism evidence="1 2">
    <name type="scientific">Kocuria gwangalliensis</name>
    <dbReference type="NCBI Taxonomy" id="501592"/>
    <lineage>
        <taxon>Bacteria</taxon>
        <taxon>Bacillati</taxon>
        <taxon>Actinomycetota</taxon>
        <taxon>Actinomycetes</taxon>
        <taxon>Micrococcales</taxon>
        <taxon>Micrococcaceae</taxon>
        <taxon>Kocuria</taxon>
    </lineage>
</organism>
<dbReference type="EMBL" id="BAABLN010000031">
    <property type="protein sequence ID" value="GAA4701410.1"/>
    <property type="molecule type" value="Genomic_DNA"/>
</dbReference>
<proteinExistence type="predicted"/>
<protein>
    <recommendedName>
        <fullName evidence="3">RiboL-PSP-HEPN domain-containing protein</fullName>
    </recommendedName>
</protein>
<evidence type="ECO:0000313" key="2">
    <source>
        <dbReference type="Proteomes" id="UP001501446"/>
    </source>
</evidence>
<dbReference type="Proteomes" id="UP001501446">
    <property type="component" value="Unassembled WGS sequence"/>
</dbReference>
<evidence type="ECO:0008006" key="3">
    <source>
        <dbReference type="Google" id="ProtNLM"/>
    </source>
</evidence>
<sequence>MQRVMETAAFMNSGRVIEERFLPRRQIKRAVTSIDPKKINELFKIFGDSDLNRGPLSRYGERLKSLKNIRDNAVHGNEGDFDPLSLGDALNYLELLKDCASAMSDRMDLLLSSLHGQAAVTKYIS</sequence>
<keyword evidence="2" id="KW-1185">Reference proteome</keyword>
<comment type="caution">
    <text evidence="1">The sequence shown here is derived from an EMBL/GenBank/DDBJ whole genome shotgun (WGS) entry which is preliminary data.</text>
</comment>
<reference evidence="2" key="1">
    <citation type="journal article" date="2019" name="Int. J. Syst. Evol. Microbiol.">
        <title>The Global Catalogue of Microorganisms (GCM) 10K type strain sequencing project: providing services to taxonomists for standard genome sequencing and annotation.</title>
        <authorList>
            <consortium name="The Broad Institute Genomics Platform"/>
            <consortium name="The Broad Institute Genome Sequencing Center for Infectious Disease"/>
            <person name="Wu L."/>
            <person name="Ma J."/>
        </authorList>
    </citation>
    <scope>NUCLEOTIDE SEQUENCE [LARGE SCALE GENOMIC DNA]</scope>
    <source>
        <strain evidence="2">JCM 18958</strain>
    </source>
</reference>
<accession>A0ABP8X7N6</accession>
<name>A0ABP8X7N6_9MICC</name>
<evidence type="ECO:0000313" key="1">
    <source>
        <dbReference type="EMBL" id="GAA4701410.1"/>
    </source>
</evidence>